<dbReference type="PANTHER" id="PTHR43026">
    <property type="entry name" value="2-HYDROXYACID DEHYDROGENASE HOMOLOG 1-RELATED"/>
    <property type="match status" value="1"/>
</dbReference>
<evidence type="ECO:0000256" key="4">
    <source>
        <dbReference type="RuleBase" id="RU003719"/>
    </source>
</evidence>
<dbReference type="InterPro" id="IPR029753">
    <property type="entry name" value="D-isomer_DH_CS"/>
</dbReference>
<organism evidence="7 8">
    <name type="scientific">Candidatus Galligastranaerophilus intestinavium</name>
    <dbReference type="NCBI Taxonomy" id="2840836"/>
    <lineage>
        <taxon>Bacteria</taxon>
        <taxon>Candidatus Galligastranaerophilus</taxon>
    </lineage>
</organism>
<dbReference type="GO" id="GO:0008720">
    <property type="term" value="F:D-lactate dehydrogenase (NAD+) activity"/>
    <property type="evidence" value="ECO:0007669"/>
    <property type="project" value="TreeGrafter"/>
</dbReference>
<reference evidence="7" key="1">
    <citation type="submission" date="2020-10" db="EMBL/GenBank/DDBJ databases">
        <authorList>
            <person name="Gilroy R."/>
        </authorList>
    </citation>
    <scope>NUCLEOTIDE SEQUENCE</scope>
    <source>
        <strain evidence="7">CHK152-2871</strain>
    </source>
</reference>
<dbReference type="EMBL" id="DVJQ01000062">
    <property type="protein sequence ID" value="HIS74820.1"/>
    <property type="molecule type" value="Genomic_DNA"/>
</dbReference>
<protein>
    <submittedName>
        <fullName evidence="7">Hydroxyacid dehydrogenase</fullName>
    </submittedName>
</protein>
<evidence type="ECO:0000256" key="3">
    <source>
        <dbReference type="ARBA" id="ARBA00023027"/>
    </source>
</evidence>
<evidence type="ECO:0000259" key="6">
    <source>
        <dbReference type="Pfam" id="PF02826"/>
    </source>
</evidence>
<comment type="caution">
    <text evidence="7">The sequence shown here is derived from an EMBL/GenBank/DDBJ whole genome shotgun (WGS) entry which is preliminary data.</text>
</comment>
<proteinExistence type="inferred from homology"/>
<dbReference type="Pfam" id="PF00389">
    <property type="entry name" value="2-Hacid_dh"/>
    <property type="match status" value="1"/>
</dbReference>
<dbReference type="AlphaFoldDB" id="A0A9D1FKE0"/>
<evidence type="ECO:0000256" key="2">
    <source>
        <dbReference type="ARBA" id="ARBA00023002"/>
    </source>
</evidence>
<sequence length="336" mass="37887">MKTVFFDIQPYEKTFFESFKDEAFEKIYIKEPIDEHYEVNSQIGEAQILSVFITSTLTKEVLSKFANLKFILTRSVGFSHIDLNYCKEHNIFVFNTPHYGDSTVAEFTFGILLSVIRNIEKGAQGIKKDKIEMEKCTGIELFNKTMGVIGAGSIGKNVLDIAKGFKMKTLAYDPYPSGDYNFCPLEDLIKNSDVISINSPLTKDNYHLVNKQTISKMKDGVIIVNAARGEIIDTEALLDGLLSKKIAYAALDVVECEEILCSENKNCTKLDNIKENCLEKFYLNQKLLTLPNVIITPHMAYNTKEATQRILNMTKENMASCLNFDSNTGAKNLVLL</sequence>
<dbReference type="InterPro" id="IPR058205">
    <property type="entry name" value="D-LDH-like"/>
</dbReference>
<dbReference type="Gene3D" id="3.40.50.720">
    <property type="entry name" value="NAD(P)-binding Rossmann-like Domain"/>
    <property type="match status" value="2"/>
</dbReference>
<dbReference type="InterPro" id="IPR006140">
    <property type="entry name" value="D-isomer_DH_NAD-bd"/>
</dbReference>
<reference evidence="7" key="2">
    <citation type="journal article" date="2021" name="PeerJ">
        <title>Extensive microbial diversity within the chicken gut microbiome revealed by metagenomics and culture.</title>
        <authorList>
            <person name="Gilroy R."/>
            <person name="Ravi A."/>
            <person name="Getino M."/>
            <person name="Pursley I."/>
            <person name="Horton D.L."/>
            <person name="Alikhan N.F."/>
            <person name="Baker D."/>
            <person name="Gharbi K."/>
            <person name="Hall N."/>
            <person name="Watson M."/>
            <person name="Adriaenssens E.M."/>
            <person name="Foster-Nyarko E."/>
            <person name="Jarju S."/>
            <person name="Secka A."/>
            <person name="Antonio M."/>
            <person name="Oren A."/>
            <person name="Chaudhuri R.R."/>
            <person name="La Ragione R."/>
            <person name="Hildebrand F."/>
            <person name="Pallen M.J."/>
        </authorList>
    </citation>
    <scope>NUCLEOTIDE SEQUENCE</scope>
    <source>
        <strain evidence="7">CHK152-2871</strain>
    </source>
</reference>
<keyword evidence="3" id="KW-0520">NAD</keyword>
<dbReference type="Proteomes" id="UP000886865">
    <property type="component" value="Unassembled WGS sequence"/>
</dbReference>
<evidence type="ECO:0000313" key="7">
    <source>
        <dbReference type="EMBL" id="HIS74820.1"/>
    </source>
</evidence>
<keyword evidence="2 4" id="KW-0560">Oxidoreductase</keyword>
<dbReference type="SUPFAM" id="SSF52283">
    <property type="entry name" value="Formate/glycerate dehydrogenase catalytic domain-like"/>
    <property type="match status" value="1"/>
</dbReference>
<accession>A0A9D1FKE0</accession>
<dbReference type="PROSITE" id="PS00671">
    <property type="entry name" value="D_2_HYDROXYACID_DH_3"/>
    <property type="match status" value="1"/>
</dbReference>
<comment type="similarity">
    <text evidence="1 4">Belongs to the D-isomer specific 2-hydroxyacid dehydrogenase family.</text>
</comment>
<dbReference type="PROSITE" id="PS00670">
    <property type="entry name" value="D_2_HYDROXYACID_DH_2"/>
    <property type="match status" value="1"/>
</dbReference>
<dbReference type="InterPro" id="IPR029752">
    <property type="entry name" value="D-isomer_DH_CS1"/>
</dbReference>
<dbReference type="Pfam" id="PF02826">
    <property type="entry name" value="2-Hacid_dh_C"/>
    <property type="match status" value="1"/>
</dbReference>
<dbReference type="GO" id="GO:0051287">
    <property type="term" value="F:NAD binding"/>
    <property type="evidence" value="ECO:0007669"/>
    <property type="project" value="InterPro"/>
</dbReference>
<evidence type="ECO:0000256" key="1">
    <source>
        <dbReference type="ARBA" id="ARBA00005854"/>
    </source>
</evidence>
<feature type="domain" description="D-isomer specific 2-hydroxyacid dehydrogenase NAD-binding" evidence="6">
    <location>
        <begin position="110"/>
        <end position="300"/>
    </location>
</feature>
<dbReference type="InterPro" id="IPR006139">
    <property type="entry name" value="D-isomer_2_OHA_DH_cat_dom"/>
</dbReference>
<dbReference type="PANTHER" id="PTHR43026:SF1">
    <property type="entry name" value="2-HYDROXYACID DEHYDROGENASE HOMOLOG 1-RELATED"/>
    <property type="match status" value="1"/>
</dbReference>
<evidence type="ECO:0000313" key="8">
    <source>
        <dbReference type="Proteomes" id="UP000886865"/>
    </source>
</evidence>
<dbReference type="InterPro" id="IPR036291">
    <property type="entry name" value="NAD(P)-bd_dom_sf"/>
</dbReference>
<name>A0A9D1FKE0_9BACT</name>
<gene>
    <name evidence="7" type="ORF">IAA86_07350</name>
</gene>
<feature type="domain" description="D-isomer specific 2-hydroxyacid dehydrogenase catalytic" evidence="5">
    <location>
        <begin position="7"/>
        <end position="323"/>
    </location>
</feature>
<evidence type="ECO:0000259" key="5">
    <source>
        <dbReference type="Pfam" id="PF00389"/>
    </source>
</evidence>
<dbReference type="PROSITE" id="PS00065">
    <property type="entry name" value="D_2_HYDROXYACID_DH_1"/>
    <property type="match status" value="1"/>
</dbReference>
<dbReference type="SUPFAM" id="SSF51735">
    <property type="entry name" value="NAD(P)-binding Rossmann-fold domains"/>
    <property type="match status" value="1"/>
</dbReference>